<evidence type="ECO:0000313" key="2">
    <source>
        <dbReference type="EMBL" id="KAK3050517.1"/>
    </source>
</evidence>
<reference evidence="2" key="1">
    <citation type="submission" date="2023-04" db="EMBL/GenBank/DDBJ databases">
        <title>Black Yeasts Isolated from many extreme environments.</title>
        <authorList>
            <person name="Coleine C."/>
            <person name="Stajich J.E."/>
            <person name="Selbmann L."/>
        </authorList>
    </citation>
    <scope>NUCLEOTIDE SEQUENCE</scope>
    <source>
        <strain evidence="2">CCFEE 5312</strain>
    </source>
</reference>
<organism evidence="2 3">
    <name type="scientific">Extremus antarcticus</name>
    <dbReference type="NCBI Taxonomy" id="702011"/>
    <lineage>
        <taxon>Eukaryota</taxon>
        <taxon>Fungi</taxon>
        <taxon>Dikarya</taxon>
        <taxon>Ascomycota</taxon>
        <taxon>Pezizomycotina</taxon>
        <taxon>Dothideomycetes</taxon>
        <taxon>Dothideomycetidae</taxon>
        <taxon>Mycosphaerellales</taxon>
        <taxon>Extremaceae</taxon>
        <taxon>Extremus</taxon>
    </lineage>
</organism>
<name>A0AAJ0GAB1_9PEZI</name>
<evidence type="ECO:0000256" key="1">
    <source>
        <dbReference type="SAM" id="MobiDB-lite"/>
    </source>
</evidence>
<accession>A0AAJ0GAB1</accession>
<evidence type="ECO:0008006" key="4">
    <source>
        <dbReference type="Google" id="ProtNLM"/>
    </source>
</evidence>
<feature type="region of interest" description="Disordered" evidence="1">
    <location>
        <begin position="1"/>
        <end position="51"/>
    </location>
</feature>
<feature type="compositionally biased region" description="Polar residues" evidence="1">
    <location>
        <begin position="37"/>
        <end position="49"/>
    </location>
</feature>
<keyword evidence="3" id="KW-1185">Reference proteome</keyword>
<dbReference type="EMBL" id="JAWDJX010000031">
    <property type="protein sequence ID" value="KAK3050517.1"/>
    <property type="molecule type" value="Genomic_DNA"/>
</dbReference>
<protein>
    <recommendedName>
        <fullName evidence="4">Restriction endonuclease domain-containing protein</fullName>
    </recommendedName>
</protein>
<feature type="compositionally biased region" description="Basic and acidic residues" evidence="1">
    <location>
        <begin position="366"/>
        <end position="377"/>
    </location>
</feature>
<dbReference type="AlphaFoldDB" id="A0AAJ0GAB1"/>
<proteinExistence type="predicted"/>
<sequence>MSLSKAPDTPSPEPPTTATTALPPSPPQSPKQHDSPTLRSSPSTAQRSPRLSPIDRLLGTLKLRKAGRPLGFKDDWLTFRLSTSEFADFERRLEQDEDLWGWYGDKVKYDWDAPEREGAKGEYILRMPSALHEIFIVSVVAALSAGISELADRVEKDGGEDGQIVAEQLRKVDQGGSPTLEMRAPSLENSSQETAGSGEAEEERVVRRSPDVTFFHPEQPGLPTLVVEVAYSQQQKALPRLAESYVVDSQHRIRCVVGLDIPYVRSEGGKTKNIKGGKEVHKRATLSIWRPGTEKDENDEEVGVCTTAINAASFRDSAGTTCDGALEIRVSDLLPADSIACLPTSLTNETFRIDYTDLATALSRAEERTAKAAEPRTRPATTMKFRKRKRTPSEEVSDEREAEEVRRVEKAMEADGEWGARVRRRLSPRGVEARIERRRSLRRRDSCGRGVGSGS</sequence>
<evidence type="ECO:0000313" key="3">
    <source>
        <dbReference type="Proteomes" id="UP001271007"/>
    </source>
</evidence>
<feature type="region of interest" description="Disordered" evidence="1">
    <location>
        <begin position="366"/>
        <end position="403"/>
    </location>
</feature>
<gene>
    <name evidence="2" type="ORF">LTR09_008156</name>
</gene>
<dbReference type="Proteomes" id="UP001271007">
    <property type="component" value="Unassembled WGS sequence"/>
</dbReference>
<comment type="caution">
    <text evidence="2">The sequence shown here is derived from an EMBL/GenBank/DDBJ whole genome shotgun (WGS) entry which is preliminary data.</text>
</comment>
<feature type="region of interest" description="Disordered" evidence="1">
    <location>
        <begin position="175"/>
        <end position="204"/>
    </location>
</feature>